<organism evidence="2 3">
    <name type="scientific">Brevibacterium casei</name>
    <dbReference type="NCBI Taxonomy" id="33889"/>
    <lineage>
        <taxon>Bacteria</taxon>
        <taxon>Bacillati</taxon>
        <taxon>Actinomycetota</taxon>
        <taxon>Actinomycetes</taxon>
        <taxon>Micrococcales</taxon>
        <taxon>Brevibacteriaceae</taxon>
        <taxon>Brevibacterium</taxon>
    </lineage>
</organism>
<dbReference type="Proteomes" id="UP000595374">
    <property type="component" value="Chromosome"/>
</dbReference>
<dbReference type="Gene3D" id="3.30.1540.10">
    <property type="entry name" value="formyl-coa transferase, domain 3"/>
    <property type="match status" value="1"/>
</dbReference>
<evidence type="ECO:0000313" key="3">
    <source>
        <dbReference type="Proteomes" id="UP000595374"/>
    </source>
</evidence>
<accession>A0A7T4A2C2</accession>
<dbReference type="PANTHER" id="PTHR48228:SF5">
    <property type="entry name" value="ALPHA-METHYLACYL-COA RACEMASE"/>
    <property type="match status" value="1"/>
</dbReference>
<sequence>MPPGAGPSSAGAGSASADDNDANRAPATSYGTNPAPTTPSPGMLAGVRVLDLGGIGPGPFATMMLADLGAEVIRLDPPTSIGQPMNPVLDRGKRSVTADFKTAEGIALAKAIAAGSDIVVEGFRPGAAERLGLGPDDLRALNPALVYGRITGYGQDGPKAQKAGHDLGYIASTGLLAQLGRADGPPQFPANLLGDFGGGGMLLVVGVLAGLTHARATGEGTVVDAAMVDGANLLYAMMHGFAAMGIWRHDARGRNLLDSGAPFYDVYPTADGRHLSVACIEPPFFAAFVRALDLEDDLPEPLGTLDHWNPQHWPALRALIAPAIAARSLAELDDLFTGVDACVEPVLTMAEAKHDEHNRARGLFATDAAGVDQPSPAPRFGGTSAPEPPRRAPQIGDDTAAVAAELSADRT</sequence>
<feature type="compositionally biased region" description="Low complexity" evidence="1">
    <location>
        <begin position="1"/>
        <end position="27"/>
    </location>
</feature>
<name>A0A7T4A2C2_9MICO</name>
<dbReference type="InterPro" id="IPR003673">
    <property type="entry name" value="CoA-Trfase_fam_III"/>
</dbReference>
<protein>
    <submittedName>
        <fullName evidence="2">CoA transferase</fullName>
    </submittedName>
</protein>
<dbReference type="InterPro" id="IPR023606">
    <property type="entry name" value="CoA-Trfase_III_dom_1_sf"/>
</dbReference>
<dbReference type="AlphaFoldDB" id="A0A7T4A2C2"/>
<evidence type="ECO:0000256" key="1">
    <source>
        <dbReference type="SAM" id="MobiDB-lite"/>
    </source>
</evidence>
<proteinExistence type="predicted"/>
<feature type="region of interest" description="Disordered" evidence="1">
    <location>
        <begin position="366"/>
        <end position="411"/>
    </location>
</feature>
<dbReference type="InterPro" id="IPR050509">
    <property type="entry name" value="CoA-transferase_III"/>
</dbReference>
<dbReference type="PANTHER" id="PTHR48228">
    <property type="entry name" value="SUCCINYL-COA--D-CITRAMALATE COA-TRANSFERASE"/>
    <property type="match status" value="1"/>
</dbReference>
<evidence type="ECO:0000313" key="2">
    <source>
        <dbReference type="EMBL" id="QQB16006.1"/>
    </source>
</evidence>
<dbReference type="InterPro" id="IPR044855">
    <property type="entry name" value="CoA-Trfase_III_dom3_sf"/>
</dbReference>
<dbReference type="SUPFAM" id="SSF89796">
    <property type="entry name" value="CoA-transferase family III (CaiB/BaiF)"/>
    <property type="match status" value="1"/>
</dbReference>
<feature type="region of interest" description="Disordered" evidence="1">
    <location>
        <begin position="1"/>
        <end position="42"/>
    </location>
</feature>
<dbReference type="GO" id="GO:0016740">
    <property type="term" value="F:transferase activity"/>
    <property type="evidence" value="ECO:0007669"/>
    <property type="project" value="UniProtKB-KW"/>
</dbReference>
<reference evidence="2 3" key="1">
    <citation type="submission" date="2020-12" db="EMBL/GenBank/DDBJ databases">
        <title>FDA dAtabase for Regulatory Grade micrObial Sequences (FDA-ARGOS): Supporting development and validation of Infectious Disease Dx tests.</title>
        <authorList>
            <person name="Sproer C."/>
            <person name="Gronow S."/>
            <person name="Severitt S."/>
            <person name="Schroder I."/>
            <person name="Tallon L."/>
            <person name="Sadzewicz L."/>
            <person name="Zhao X."/>
            <person name="Boylan J."/>
            <person name="Ott S."/>
            <person name="Bowen H."/>
            <person name="Vavikolanu K."/>
            <person name="Mehta A."/>
            <person name="Aluvathingal J."/>
            <person name="Nadendla S."/>
            <person name="Lowell S."/>
            <person name="Myers T."/>
            <person name="Yan Y."/>
            <person name="Sichtig H."/>
        </authorList>
    </citation>
    <scope>NUCLEOTIDE SEQUENCE [LARGE SCALE GENOMIC DNA]</scope>
    <source>
        <strain evidence="2 3">FDAARGOS_990</strain>
    </source>
</reference>
<dbReference type="Gene3D" id="3.40.50.10540">
    <property type="entry name" value="Crotonobetainyl-coa:carnitine coa-transferase, domain 1"/>
    <property type="match status" value="1"/>
</dbReference>
<dbReference type="EMBL" id="CP065989">
    <property type="protein sequence ID" value="QQB16006.1"/>
    <property type="molecule type" value="Genomic_DNA"/>
</dbReference>
<keyword evidence="2" id="KW-0808">Transferase</keyword>
<gene>
    <name evidence="2" type="ORF">I6H47_05090</name>
</gene>
<dbReference type="Pfam" id="PF02515">
    <property type="entry name" value="CoA_transf_3"/>
    <property type="match status" value="1"/>
</dbReference>